<reference evidence="8" key="1">
    <citation type="submission" date="2022-03" db="EMBL/GenBank/DDBJ databases">
        <title>Identification of a novel bacterium isolated from mangrove sediments.</title>
        <authorList>
            <person name="Pan X."/>
        </authorList>
    </citation>
    <scope>NUCLEOTIDE SEQUENCE</scope>
    <source>
        <strain evidence="8">B2580</strain>
    </source>
</reference>
<keyword evidence="3 6" id="KW-0812">Transmembrane</keyword>
<dbReference type="InterPro" id="IPR050445">
    <property type="entry name" value="Bact_polysacc_biosynth/exp"/>
</dbReference>
<feature type="transmembrane region" description="Helical" evidence="6">
    <location>
        <begin position="374"/>
        <end position="396"/>
    </location>
</feature>
<evidence type="ECO:0000256" key="3">
    <source>
        <dbReference type="ARBA" id="ARBA00022692"/>
    </source>
</evidence>
<evidence type="ECO:0000313" key="9">
    <source>
        <dbReference type="Proteomes" id="UP001162880"/>
    </source>
</evidence>
<gene>
    <name evidence="8" type="ORF">MTR64_15880</name>
</gene>
<keyword evidence="4 6" id="KW-1133">Transmembrane helix</keyword>
<evidence type="ECO:0000259" key="7">
    <source>
        <dbReference type="Pfam" id="PF02706"/>
    </source>
</evidence>
<evidence type="ECO:0000256" key="1">
    <source>
        <dbReference type="ARBA" id="ARBA00004651"/>
    </source>
</evidence>
<evidence type="ECO:0000256" key="4">
    <source>
        <dbReference type="ARBA" id="ARBA00022989"/>
    </source>
</evidence>
<feature type="domain" description="Polysaccharide chain length determinant N-terminal" evidence="7">
    <location>
        <begin position="2"/>
        <end position="88"/>
    </location>
</feature>
<dbReference type="EMBL" id="JALHLE010000027">
    <property type="protein sequence ID" value="MCJ2180050.1"/>
    <property type="molecule type" value="Genomic_DNA"/>
</dbReference>
<dbReference type="PANTHER" id="PTHR32309:SF13">
    <property type="entry name" value="FERRIC ENTEROBACTIN TRANSPORT PROTEIN FEPE"/>
    <property type="match status" value="1"/>
</dbReference>
<comment type="caution">
    <text evidence="8">The sequence shown here is derived from an EMBL/GenBank/DDBJ whole genome shotgun (WGS) entry which is preliminary data.</text>
</comment>
<evidence type="ECO:0000256" key="6">
    <source>
        <dbReference type="SAM" id="Phobius"/>
    </source>
</evidence>
<dbReference type="Proteomes" id="UP001162880">
    <property type="component" value="Unassembled WGS sequence"/>
</dbReference>
<evidence type="ECO:0000256" key="5">
    <source>
        <dbReference type="ARBA" id="ARBA00023136"/>
    </source>
</evidence>
<keyword evidence="9" id="KW-1185">Reference proteome</keyword>
<protein>
    <submittedName>
        <fullName evidence="8">Wzz/FepE/Etk N-terminal domain-containing protein</fullName>
    </submittedName>
</protein>
<organism evidence="8 9">
    <name type="scientific">Novosphingobium album</name>
    <name type="common">ex Hu et al. 2023</name>
    <dbReference type="NCBI Taxonomy" id="2930093"/>
    <lineage>
        <taxon>Bacteria</taxon>
        <taxon>Pseudomonadati</taxon>
        <taxon>Pseudomonadota</taxon>
        <taxon>Alphaproteobacteria</taxon>
        <taxon>Sphingomonadales</taxon>
        <taxon>Sphingomonadaceae</taxon>
        <taxon>Novosphingobium</taxon>
    </lineage>
</organism>
<evidence type="ECO:0000256" key="2">
    <source>
        <dbReference type="ARBA" id="ARBA00022475"/>
    </source>
</evidence>
<dbReference type="InterPro" id="IPR003856">
    <property type="entry name" value="LPS_length_determ_N"/>
</dbReference>
<accession>A0ABT0B4T5</accession>
<comment type="subcellular location">
    <subcellularLocation>
        <location evidence="1">Cell membrane</location>
        <topology evidence="1">Multi-pass membrane protein</topology>
    </subcellularLocation>
</comment>
<dbReference type="RefSeq" id="WP_243995400.1">
    <property type="nucleotide sequence ID" value="NZ_JALHLE010000027.1"/>
</dbReference>
<keyword evidence="5 6" id="KW-0472">Membrane</keyword>
<evidence type="ECO:0000313" key="8">
    <source>
        <dbReference type="EMBL" id="MCJ2180050.1"/>
    </source>
</evidence>
<dbReference type="Pfam" id="PF02706">
    <property type="entry name" value="Wzz"/>
    <property type="match status" value="1"/>
</dbReference>
<name>A0ABT0B4T5_9SPHN</name>
<sequence>MSLLQLLRILWIRRAAFAISLAACLFAAVVAIAVLPEKYEAKSRVLLDLIKPDPVTQQVMSNTFARAYIATQSELITDYRVAGSVVDALGWARDPEKIAAYNSSGASGTVDLRRWLADQIIENTEAKALSSSNILEITYTGSSPDEARKIADLLRAVYVEQTISFRQDGAARNSEWFRQQAAAVAAKLTKAEAQKTAYEKENGVVLQDDYSDPQSARLRALSNQVPLQMAAAPAALVATPSSTQLAQVDAQIASLSQTLGPSHPQMIALKQQRGALAAAAAQERAAAVAAARAGSATGPSLSSQVASQQQKVLEQRGKVDELRKMQASIDVLRDQYNKTMARAGELSLEAASRESGVTLLGNAVAPESPSEPKIALILLGAVAGGLGLGFVVAIAAELMKRKVRGIDDLMAADVPVIGRIVHEEPAPAGASSWFARFGSKAA</sequence>
<proteinExistence type="predicted"/>
<dbReference type="PANTHER" id="PTHR32309">
    <property type="entry name" value="TYROSINE-PROTEIN KINASE"/>
    <property type="match status" value="1"/>
</dbReference>
<keyword evidence="2" id="KW-1003">Cell membrane</keyword>